<feature type="transmembrane region" description="Helical" evidence="8">
    <location>
        <begin position="282"/>
        <end position="300"/>
    </location>
</feature>
<evidence type="ECO:0000256" key="5">
    <source>
        <dbReference type="ARBA" id="ARBA00022989"/>
    </source>
</evidence>
<dbReference type="GO" id="GO:0008519">
    <property type="term" value="F:ammonium channel activity"/>
    <property type="evidence" value="ECO:0007669"/>
    <property type="project" value="InterPro"/>
</dbReference>
<dbReference type="GO" id="GO:0005886">
    <property type="term" value="C:plasma membrane"/>
    <property type="evidence" value="ECO:0007669"/>
    <property type="project" value="UniProtKB-SubCell"/>
</dbReference>
<feature type="transmembrane region" description="Helical" evidence="8">
    <location>
        <begin position="166"/>
        <end position="183"/>
    </location>
</feature>
<keyword evidence="4 8" id="KW-0812">Transmembrane</keyword>
<dbReference type="EMBL" id="HBNR01049485">
    <property type="protein sequence ID" value="CAE4612583.1"/>
    <property type="molecule type" value="Transcribed_RNA"/>
</dbReference>
<dbReference type="PANTHER" id="PTHR43029:SF10">
    <property type="entry name" value="AMMONIUM TRANSPORTER MEP2"/>
    <property type="match status" value="1"/>
</dbReference>
<feature type="transmembrane region" description="Helical" evidence="8">
    <location>
        <begin position="93"/>
        <end position="113"/>
    </location>
</feature>
<feature type="transmembrane region" description="Helical" evidence="8">
    <location>
        <begin position="312"/>
        <end position="332"/>
    </location>
</feature>
<accession>A0A7S4RF38</accession>
<evidence type="ECO:0000256" key="3">
    <source>
        <dbReference type="ARBA" id="ARBA00022448"/>
    </source>
</evidence>
<feature type="domain" description="Ammonium transporter AmtB-like" evidence="10">
    <location>
        <begin position="9"/>
        <end position="397"/>
    </location>
</feature>
<dbReference type="Gene3D" id="1.10.3430.10">
    <property type="entry name" value="Ammonium transporter AmtB like domains"/>
    <property type="match status" value="1"/>
</dbReference>
<keyword evidence="6 8" id="KW-0472">Membrane</keyword>
<gene>
    <name evidence="11" type="ORF">AMON00008_LOCUS34579</name>
</gene>
<name>A0A7S4RF38_9DINO</name>
<comment type="subcellular location">
    <subcellularLocation>
        <location evidence="8">Cell membrane</location>
        <topology evidence="8">Multi-pass membrane protein</topology>
    </subcellularLocation>
    <subcellularLocation>
        <location evidence="1">Membrane</location>
        <topology evidence="1">Multi-pass membrane protein</topology>
    </subcellularLocation>
</comment>
<evidence type="ECO:0000256" key="6">
    <source>
        <dbReference type="ARBA" id="ARBA00023136"/>
    </source>
</evidence>
<protein>
    <recommendedName>
        <fullName evidence="8">Ammonium transporter</fullName>
    </recommendedName>
</protein>
<dbReference type="PANTHER" id="PTHR43029">
    <property type="entry name" value="AMMONIUM TRANSPORTER MEP2"/>
    <property type="match status" value="1"/>
</dbReference>
<evidence type="ECO:0000313" key="11">
    <source>
        <dbReference type="EMBL" id="CAE4612583.1"/>
    </source>
</evidence>
<evidence type="ECO:0000256" key="2">
    <source>
        <dbReference type="ARBA" id="ARBA00005887"/>
    </source>
</evidence>
<feature type="region of interest" description="Disordered" evidence="9">
    <location>
        <begin position="396"/>
        <end position="443"/>
    </location>
</feature>
<feature type="transmembrane region" description="Helical" evidence="8">
    <location>
        <begin position="352"/>
        <end position="373"/>
    </location>
</feature>
<dbReference type="PROSITE" id="PS01219">
    <property type="entry name" value="AMMONIUM_TRANSP"/>
    <property type="match status" value="1"/>
</dbReference>
<evidence type="ECO:0000259" key="10">
    <source>
        <dbReference type="Pfam" id="PF00909"/>
    </source>
</evidence>
<organism evidence="11">
    <name type="scientific">Alexandrium monilatum</name>
    <dbReference type="NCBI Taxonomy" id="311494"/>
    <lineage>
        <taxon>Eukaryota</taxon>
        <taxon>Sar</taxon>
        <taxon>Alveolata</taxon>
        <taxon>Dinophyceae</taxon>
        <taxon>Gonyaulacales</taxon>
        <taxon>Pyrocystaceae</taxon>
        <taxon>Alexandrium</taxon>
    </lineage>
</organism>
<feature type="transmembrane region" description="Helical" evidence="8">
    <location>
        <begin position="44"/>
        <end position="65"/>
    </location>
</feature>
<dbReference type="InterPro" id="IPR029020">
    <property type="entry name" value="Ammonium/urea_transptr"/>
</dbReference>
<feature type="transmembrane region" description="Helical" evidence="8">
    <location>
        <begin position="258"/>
        <end position="276"/>
    </location>
</feature>
<feature type="transmembrane region" description="Helical" evidence="8">
    <location>
        <begin position="225"/>
        <end position="246"/>
    </location>
</feature>
<evidence type="ECO:0000256" key="9">
    <source>
        <dbReference type="SAM" id="MobiDB-lite"/>
    </source>
</evidence>
<dbReference type="SUPFAM" id="SSF111352">
    <property type="entry name" value="Ammonium transporter"/>
    <property type="match status" value="1"/>
</dbReference>
<feature type="transmembrane region" description="Helical" evidence="8">
    <location>
        <begin position="125"/>
        <end position="146"/>
    </location>
</feature>
<keyword evidence="7 8" id="KW-0924">Ammonia transport</keyword>
<evidence type="ECO:0000256" key="4">
    <source>
        <dbReference type="ARBA" id="ARBA00022692"/>
    </source>
</evidence>
<reference evidence="11" key="1">
    <citation type="submission" date="2021-01" db="EMBL/GenBank/DDBJ databases">
        <authorList>
            <person name="Corre E."/>
            <person name="Pelletier E."/>
            <person name="Niang G."/>
            <person name="Scheremetjew M."/>
            <person name="Finn R."/>
            <person name="Kale V."/>
            <person name="Holt S."/>
            <person name="Cochrane G."/>
            <person name="Meng A."/>
            <person name="Brown T."/>
            <person name="Cohen L."/>
        </authorList>
    </citation>
    <scope>NUCLEOTIDE SEQUENCE</scope>
    <source>
        <strain evidence="11">CCMP3105</strain>
    </source>
</reference>
<dbReference type="Pfam" id="PF00909">
    <property type="entry name" value="Ammonium_transp"/>
    <property type="match status" value="1"/>
</dbReference>
<dbReference type="InterPro" id="IPR024041">
    <property type="entry name" value="NH4_transpt_AmtB-like_dom"/>
</dbReference>
<evidence type="ECO:0000256" key="7">
    <source>
        <dbReference type="ARBA" id="ARBA00023177"/>
    </source>
</evidence>
<dbReference type="NCBIfam" id="TIGR00836">
    <property type="entry name" value="amt"/>
    <property type="match status" value="1"/>
</dbReference>
<keyword evidence="3 8" id="KW-0813">Transport</keyword>
<evidence type="ECO:0000256" key="1">
    <source>
        <dbReference type="ARBA" id="ARBA00004141"/>
    </source>
</evidence>
<keyword evidence="5 8" id="KW-1133">Transmembrane helix</keyword>
<sequence>MSANQGDTAWVLVSSAFVLLMTPGLAFFYGGLVRDTSIINTMMMSIIAMAIISIVWALFGFSLAFGHGGPVIGNFEFAVFHGLDEKTWGETSIWSLAFAVYQMTFAIISAAIVSGSLVERIRFRAYVLLIALWSVFVYVPLCHWVWGPGGWMEEWGAKDFAGGTVVHVSSGTSGLIAAMILGPRVHKTEEDKPHNVPFVLLGAALLWFGWSGFNAGSALAANSVASRALAATYLAASSSMLCWTALESLLVRQPSSIGAVVGAVGGLVVITPAAGFVSPLGAIAMGFLGAPACFAAIRLVNRVERVDDTLDAFGLHGVGGLAGSVLTGAFAVDGGLLYGGGWALLGKQAACAVVAVAYSAVMTGLLFGLLRIVMRVRVLDHQESSGVDQHIHGEQAYSQSTPHVPGKSGASSRQVRASSAPLALDFPNDTGARSSLRAVPSAA</sequence>
<comment type="similarity">
    <text evidence="2 8">Belongs to the ammonia transporter channel (TC 1.A.11.2) family.</text>
</comment>
<dbReference type="InterPro" id="IPR018047">
    <property type="entry name" value="Ammonium_transpt_CS"/>
</dbReference>
<feature type="transmembrane region" description="Helical" evidence="8">
    <location>
        <begin position="195"/>
        <end position="213"/>
    </location>
</feature>
<evidence type="ECO:0000256" key="8">
    <source>
        <dbReference type="RuleBase" id="RU362002"/>
    </source>
</evidence>
<dbReference type="AlphaFoldDB" id="A0A7S4RF38"/>
<feature type="transmembrane region" description="Helical" evidence="8">
    <location>
        <begin position="12"/>
        <end position="32"/>
    </location>
</feature>
<dbReference type="InterPro" id="IPR001905">
    <property type="entry name" value="Ammonium_transpt"/>
</dbReference>
<proteinExistence type="inferred from homology"/>